<feature type="domain" description="ARG and Rhodanese-Phosphatase-superfamily-associated" evidence="1">
    <location>
        <begin position="10"/>
        <end position="228"/>
    </location>
</feature>
<dbReference type="InterPro" id="IPR046699">
    <property type="entry name" value="ARPP-1"/>
</dbReference>
<evidence type="ECO:0000259" key="1">
    <source>
        <dbReference type="Pfam" id="PF20208"/>
    </source>
</evidence>
<dbReference type="AlphaFoldDB" id="A0A382YLB1"/>
<reference evidence="2" key="1">
    <citation type="submission" date="2018-05" db="EMBL/GenBank/DDBJ databases">
        <authorList>
            <person name="Lanie J.A."/>
            <person name="Ng W.-L."/>
            <person name="Kazmierczak K.M."/>
            <person name="Andrzejewski T.M."/>
            <person name="Davidsen T.M."/>
            <person name="Wayne K.J."/>
            <person name="Tettelin H."/>
            <person name="Glass J.I."/>
            <person name="Rusch D."/>
            <person name="Podicherti R."/>
            <person name="Tsui H.-C.T."/>
            <person name="Winkler M.E."/>
        </authorList>
    </citation>
    <scope>NUCLEOTIDE SEQUENCE</scope>
</reference>
<proteinExistence type="predicted"/>
<accession>A0A382YLB1</accession>
<sequence length="228" mass="25668">MKIKEHLSRVRLGQPQRHANITLFPLFDARQFDLDYQTMDPSLMRGDLEINEINQGGEVPLLEAHNRVDEFILLLDSEEIKGAKQNRVLNTSILLPRRKRTTIPVSCTESGRWAYASADFQPSGNMMPKTARTHKMKSVTTTSAKVAAECAEAAIPMPAPACCYMSDQSEVWHDVADLQAKTHVHSPTSSMNDVYEAMREKVDRFTDQFDLQPKQKGVLILKNGEILG</sequence>
<evidence type="ECO:0000313" key="2">
    <source>
        <dbReference type="EMBL" id="SVD83870.1"/>
    </source>
</evidence>
<organism evidence="2">
    <name type="scientific">marine metagenome</name>
    <dbReference type="NCBI Taxonomy" id="408172"/>
    <lineage>
        <taxon>unclassified sequences</taxon>
        <taxon>metagenomes</taxon>
        <taxon>ecological metagenomes</taxon>
    </lineage>
</organism>
<feature type="non-terminal residue" evidence="2">
    <location>
        <position position="228"/>
    </location>
</feature>
<gene>
    <name evidence="2" type="ORF">METZ01_LOCUS436724</name>
</gene>
<protein>
    <recommendedName>
        <fullName evidence="1">ARG and Rhodanese-Phosphatase-superfamily-associated domain-containing protein</fullName>
    </recommendedName>
</protein>
<dbReference type="Pfam" id="PF20208">
    <property type="entry name" value="ARPP-1"/>
    <property type="match status" value="1"/>
</dbReference>
<dbReference type="EMBL" id="UINC01176648">
    <property type="protein sequence ID" value="SVD83870.1"/>
    <property type="molecule type" value="Genomic_DNA"/>
</dbReference>
<name>A0A382YLB1_9ZZZZ</name>